<evidence type="ECO:0000313" key="2">
    <source>
        <dbReference type="EMBL" id="PRO66438.1"/>
    </source>
</evidence>
<evidence type="ECO:0000256" key="1">
    <source>
        <dbReference type="SAM" id="Phobius"/>
    </source>
</evidence>
<keyword evidence="3" id="KW-1185">Reference proteome</keyword>
<reference evidence="2 3" key="1">
    <citation type="submission" date="2018-03" db="EMBL/GenBank/DDBJ databases">
        <title>Bacillus urumqiensis sp. nov., a moderately haloalkaliphilic bacterium isolated from a salt lake.</title>
        <authorList>
            <person name="Zhao B."/>
            <person name="Liao Z."/>
        </authorList>
    </citation>
    <scope>NUCLEOTIDE SEQUENCE [LARGE SCALE GENOMIC DNA]</scope>
    <source>
        <strain evidence="2 3">BZ-SZ-XJ18</strain>
    </source>
</reference>
<feature type="transmembrane region" description="Helical" evidence="1">
    <location>
        <begin position="66"/>
        <end position="90"/>
    </location>
</feature>
<keyword evidence="1" id="KW-0812">Transmembrane</keyword>
<keyword evidence="1" id="KW-1133">Transmembrane helix</keyword>
<feature type="transmembrane region" description="Helical" evidence="1">
    <location>
        <begin position="102"/>
        <end position="121"/>
    </location>
</feature>
<feature type="transmembrane region" description="Helical" evidence="1">
    <location>
        <begin position="34"/>
        <end position="54"/>
    </location>
</feature>
<keyword evidence="1" id="KW-0472">Membrane</keyword>
<protein>
    <submittedName>
        <fullName evidence="2">Uncharacterized protein</fullName>
    </submittedName>
</protein>
<accession>A0A2P6MJH5</accession>
<evidence type="ECO:0000313" key="3">
    <source>
        <dbReference type="Proteomes" id="UP000243650"/>
    </source>
</evidence>
<comment type="caution">
    <text evidence="2">The sequence shown here is derived from an EMBL/GenBank/DDBJ whole genome shotgun (WGS) entry which is preliminary data.</text>
</comment>
<organism evidence="2 3">
    <name type="scientific">Alkalicoccus urumqiensis</name>
    <name type="common">Bacillus urumqiensis</name>
    <dbReference type="NCBI Taxonomy" id="1548213"/>
    <lineage>
        <taxon>Bacteria</taxon>
        <taxon>Bacillati</taxon>
        <taxon>Bacillota</taxon>
        <taxon>Bacilli</taxon>
        <taxon>Bacillales</taxon>
        <taxon>Bacillaceae</taxon>
        <taxon>Alkalicoccus</taxon>
    </lineage>
</organism>
<proteinExistence type="predicted"/>
<name>A0A2P6MJH5_ALKUR</name>
<gene>
    <name evidence="2" type="ORF">C6I21_03610</name>
</gene>
<sequence length="128" mass="14623">MYALCIAAGMILALYVIGDAHWEMEQAIQENDQTPYPFLKMGLAGFLFGVLVEWRKLRSVFQGEIGVGWMMAPAIALFLFCMVPSYYWLYLFGYSTGFFHNLLYNTETNIALVILSGILFTRSLRQNV</sequence>
<dbReference type="EMBL" id="PVNS01000003">
    <property type="protein sequence ID" value="PRO66438.1"/>
    <property type="molecule type" value="Genomic_DNA"/>
</dbReference>
<dbReference type="Proteomes" id="UP000243650">
    <property type="component" value="Unassembled WGS sequence"/>
</dbReference>
<dbReference type="AlphaFoldDB" id="A0A2P6MJH5"/>